<accession>A0ABV3WP93</accession>
<dbReference type="Gene3D" id="3.30.530.20">
    <property type="match status" value="1"/>
</dbReference>
<reference evidence="3 4" key="1">
    <citation type="submission" date="2024-01" db="EMBL/GenBank/DDBJ databases">
        <title>New evidence supports the origin of RcGTA from prophage.</title>
        <authorList>
            <person name="Xu Y."/>
            <person name="Liu B."/>
            <person name="Chen F."/>
        </authorList>
    </citation>
    <scope>NUCLEOTIDE SEQUENCE [LARGE SCALE GENOMIC DNA]</scope>
    <source>
        <strain evidence="3 4">CBW1107-2</strain>
    </source>
</reference>
<dbReference type="CDD" id="cd07814">
    <property type="entry name" value="SRPBCC_CalC_Aha1-like"/>
    <property type="match status" value="1"/>
</dbReference>
<evidence type="ECO:0000313" key="4">
    <source>
        <dbReference type="Proteomes" id="UP001559025"/>
    </source>
</evidence>
<comment type="caution">
    <text evidence="3">The sequence shown here is derived from an EMBL/GenBank/DDBJ whole genome shotgun (WGS) entry which is preliminary data.</text>
</comment>
<keyword evidence="4" id="KW-1185">Reference proteome</keyword>
<dbReference type="Pfam" id="PF08327">
    <property type="entry name" value="AHSA1"/>
    <property type="match status" value="1"/>
</dbReference>
<feature type="domain" description="Activator of Hsp90 ATPase homologue 1/2-like C-terminal" evidence="2">
    <location>
        <begin position="16"/>
        <end position="146"/>
    </location>
</feature>
<dbReference type="EMBL" id="JAZHFV010000001">
    <property type="protein sequence ID" value="MEX4006380.1"/>
    <property type="molecule type" value="Genomic_DNA"/>
</dbReference>
<evidence type="ECO:0000256" key="1">
    <source>
        <dbReference type="ARBA" id="ARBA00006817"/>
    </source>
</evidence>
<dbReference type="Proteomes" id="UP001559025">
    <property type="component" value="Unassembled WGS sequence"/>
</dbReference>
<dbReference type="SUPFAM" id="SSF55961">
    <property type="entry name" value="Bet v1-like"/>
    <property type="match status" value="1"/>
</dbReference>
<organism evidence="3 4">
    <name type="scientific">Neoaquamicrobium sediminum</name>
    <dbReference type="NCBI Taxonomy" id="1849104"/>
    <lineage>
        <taxon>Bacteria</taxon>
        <taxon>Pseudomonadati</taxon>
        <taxon>Pseudomonadota</taxon>
        <taxon>Alphaproteobacteria</taxon>
        <taxon>Hyphomicrobiales</taxon>
        <taxon>Phyllobacteriaceae</taxon>
        <taxon>Neoaquamicrobium</taxon>
    </lineage>
</organism>
<evidence type="ECO:0000313" key="3">
    <source>
        <dbReference type="EMBL" id="MEX4006380.1"/>
    </source>
</evidence>
<protein>
    <submittedName>
        <fullName evidence="3">SRPBCC domain-containing protein</fullName>
    </submittedName>
</protein>
<proteinExistence type="inferred from homology"/>
<comment type="similarity">
    <text evidence="1">Belongs to the AHA1 family.</text>
</comment>
<dbReference type="RefSeq" id="WP_368801707.1">
    <property type="nucleotide sequence ID" value="NZ_JAZHFV010000001.1"/>
</dbReference>
<dbReference type="InterPro" id="IPR023393">
    <property type="entry name" value="START-like_dom_sf"/>
</dbReference>
<sequence length="147" mass="16588">MTASQPVILQVKRRFDASAERVFDAWLDPETAGKWLFRSEEGEAVTGRVDARVGGSFAFVSHRKDGDIEHTGDYLEIDRPRRLVFTFAVLAFSPEYDRVTIEIARLDKGCELTLTSEMAPDVFAEWGEQTRKGWTMMLDALAAQLEA</sequence>
<dbReference type="InterPro" id="IPR013538">
    <property type="entry name" value="ASHA1/2-like_C"/>
</dbReference>
<gene>
    <name evidence="3" type="ORF">V1479_03635</name>
</gene>
<evidence type="ECO:0000259" key="2">
    <source>
        <dbReference type="Pfam" id="PF08327"/>
    </source>
</evidence>
<name>A0ABV3WP93_9HYPH</name>